<protein>
    <submittedName>
        <fullName evidence="1">Uncharacterized protein</fullName>
    </submittedName>
</protein>
<proteinExistence type="predicted"/>
<evidence type="ECO:0000313" key="2">
    <source>
        <dbReference type="Proteomes" id="UP000182375"/>
    </source>
</evidence>
<reference evidence="1 2" key="1">
    <citation type="submission" date="2016-10" db="EMBL/GenBank/DDBJ databases">
        <authorList>
            <person name="de Groot N.N."/>
        </authorList>
    </citation>
    <scope>NUCLEOTIDE SEQUENCE [LARGE SCALE GENOMIC DNA]</scope>
    <source>
        <strain evidence="1 2">DSM 40306</strain>
    </source>
</reference>
<sequence>MERLSGAEAARDFPLRRGDYHPVGDGWLAQSFVGHVTQPT</sequence>
<dbReference type="RefSeq" id="WP_279628556.1">
    <property type="nucleotide sequence ID" value="NZ_FNTD01000003.1"/>
</dbReference>
<dbReference type="EMBL" id="FNTD01000003">
    <property type="protein sequence ID" value="SEB31231.1"/>
    <property type="molecule type" value="Genomic_DNA"/>
</dbReference>
<dbReference type="AlphaFoldDB" id="A0A1H4IB46"/>
<dbReference type="GeneID" id="95516964"/>
<dbReference type="Proteomes" id="UP000182375">
    <property type="component" value="Unassembled WGS sequence"/>
</dbReference>
<accession>A0A1H4IB46</accession>
<evidence type="ECO:0000313" key="1">
    <source>
        <dbReference type="EMBL" id="SEB31231.1"/>
    </source>
</evidence>
<gene>
    <name evidence="1" type="ORF">SAMN04490357_0135</name>
</gene>
<organism evidence="1 2">
    <name type="scientific">Streptomyces misionensis</name>
    <dbReference type="NCBI Taxonomy" id="67331"/>
    <lineage>
        <taxon>Bacteria</taxon>
        <taxon>Bacillati</taxon>
        <taxon>Actinomycetota</taxon>
        <taxon>Actinomycetes</taxon>
        <taxon>Kitasatosporales</taxon>
        <taxon>Streptomycetaceae</taxon>
        <taxon>Streptomyces</taxon>
    </lineage>
</organism>
<name>A0A1H4IB46_9ACTN</name>